<dbReference type="EMBL" id="CWJI01000014">
    <property type="protein sequence ID" value="CRY56553.1"/>
    <property type="molecule type" value="Genomic_DNA"/>
</dbReference>
<name>A0A0H5LZF1_YERIN</name>
<dbReference type="Gene3D" id="3.40.640.10">
    <property type="entry name" value="Type I PLP-dependent aspartate aminotransferase-like (Major domain)"/>
    <property type="match status" value="1"/>
</dbReference>
<evidence type="ECO:0000256" key="2">
    <source>
        <dbReference type="ARBA" id="ARBA00009533"/>
    </source>
</evidence>
<sequence>MRKYLEPLSISSAQPESLQALVDYTMELDAYVQRSARANQLKLPDLAFAPAALANLGPKYPSRAFSYFDELERDQSNAPVDDLELFDDVAAYFQGAIRPQSRYSLFNMVPKPSMEATAAAWLATAYNTNSLMDTFGGEALLIEQKVARRIGGWAGWPQAMGIACSGGKSTIMYALKSALSRIAPGSLRTGLPRDLVVLCSEGSHYCVEHAASLLGLGSDNCLRVPSNSDGRMQADTLRDILNEQHALGRRVAAIVCCGGTTINFNCEDTHQVRAIAEAFANEHQLKERPYLHLDSVIGWLYLTLLNADSAELRQRVPDLRSRERIARVLQLLRGIDGFDSLGVDFHKNGLCPYASSFFVARDRRFMDELGDGTYRYSDKDFQFGQFRAYRYTFENSRQSQGILSAWVNLRQLGRNGYADYLTTLHDARNSLANALERQGLFQVLNKSSMGWELVFEAPFGADLISLASSYQDLAMSFMQECWARVNAGYDLPLFSVVPDYCIDNNPDAVTTGFLLYPMQQRADHEWDEAVALIATQFHHFQARLRLQPSELTVVKFEKPIR</sequence>
<dbReference type="GO" id="GO:0030170">
    <property type="term" value="F:pyridoxal phosphate binding"/>
    <property type="evidence" value="ECO:0007669"/>
    <property type="project" value="InterPro"/>
</dbReference>
<evidence type="ECO:0000256" key="3">
    <source>
        <dbReference type="ARBA" id="ARBA00022793"/>
    </source>
</evidence>
<dbReference type="GO" id="GO:0005737">
    <property type="term" value="C:cytoplasm"/>
    <property type="evidence" value="ECO:0007669"/>
    <property type="project" value="TreeGrafter"/>
</dbReference>
<evidence type="ECO:0000256" key="4">
    <source>
        <dbReference type="ARBA" id="ARBA00022898"/>
    </source>
</evidence>
<keyword evidence="3" id="KW-0210">Decarboxylase</keyword>
<dbReference type="PANTHER" id="PTHR45677:SF8">
    <property type="entry name" value="CYSTEINE SULFINIC ACID DECARBOXYLASE"/>
    <property type="match status" value="1"/>
</dbReference>
<dbReference type="Proteomes" id="UP000043316">
    <property type="component" value="Unassembled WGS sequence"/>
</dbReference>
<dbReference type="InterPro" id="IPR015424">
    <property type="entry name" value="PyrdxlP-dep_Trfase"/>
</dbReference>
<evidence type="ECO:0000313" key="9">
    <source>
        <dbReference type="Proteomes" id="UP000043316"/>
    </source>
</evidence>
<reference evidence="9" key="1">
    <citation type="submission" date="2015-03" db="EMBL/GenBank/DDBJ databases">
        <authorList>
            <consortium name="Pathogen Informatics"/>
        </authorList>
    </citation>
    <scope>NUCLEOTIDE SEQUENCE [LARGE SCALE GENOMIC DNA]</scope>
    <source>
        <strain evidence="9">R148</strain>
    </source>
</reference>
<proteinExistence type="inferred from homology"/>
<comment type="cofactor">
    <cofactor evidence="1 6 7">
        <name>pyridoxal 5'-phosphate</name>
        <dbReference type="ChEBI" id="CHEBI:597326"/>
    </cofactor>
</comment>
<keyword evidence="5 7" id="KW-0456">Lyase</keyword>
<dbReference type="RefSeq" id="WP_155482787.1">
    <property type="nucleotide sequence ID" value="NZ_CWJI01000014.1"/>
</dbReference>
<feature type="modified residue" description="N6-(pyridoxal phosphate)lysine" evidence="6">
    <location>
        <position position="347"/>
    </location>
</feature>
<dbReference type="Pfam" id="PF00282">
    <property type="entry name" value="Pyridoxal_deC"/>
    <property type="match status" value="1"/>
</dbReference>
<dbReference type="PANTHER" id="PTHR45677">
    <property type="entry name" value="GLUTAMATE DECARBOXYLASE-RELATED"/>
    <property type="match status" value="1"/>
</dbReference>
<gene>
    <name evidence="8" type="primary">ddc</name>
    <name evidence="8" type="ORF">ERS008476_03597</name>
</gene>
<evidence type="ECO:0000256" key="6">
    <source>
        <dbReference type="PIRSR" id="PIRSR602129-50"/>
    </source>
</evidence>
<comment type="similarity">
    <text evidence="2 7">Belongs to the group II decarboxylase family.</text>
</comment>
<dbReference type="InterPro" id="IPR015421">
    <property type="entry name" value="PyrdxlP-dep_Trfase_major"/>
</dbReference>
<dbReference type="InterPro" id="IPR002129">
    <property type="entry name" value="PyrdxlP-dep_de-COase"/>
</dbReference>
<keyword evidence="4 6" id="KW-0663">Pyridoxal phosphate</keyword>
<dbReference type="EC" id="4.1.1.86" evidence="8"/>
<accession>A0A0H5LZF1</accession>
<dbReference type="GO" id="GO:0019752">
    <property type="term" value="P:carboxylic acid metabolic process"/>
    <property type="evidence" value="ECO:0007669"/>
    <property type="project" value="InterPro"/>
</dbReference>
<protein>
    <submittedName>
        <fullName evidence="8">Putative decarboxylase</fullName>
        <ecNumber evidence="8">4.1.1.86</ecNumber>
    </submittedName>
</protein>
<evidence type="ECO:0000256" key="1">
    <source>
        <dbReference type="ARBA" id="ARBA00001933"/>
    </source>
</evidence>
<dbReference type="SUPFAM" id="SSF53383">
    <property type="entry name" value="PLP-dependent transferases"/>
    <property type="match status" value="1"/>
</dbReference>
<dbReference type="GO" id="GO:0033983">
    <property type="term" value="F:diaminobutyrate decarboxylase activity"/>
    <property type="evidence" value="ECO:0007669"/>
    <property type="project" value="UniProtKB-EC"/>
</dbReference>
<evidence type="ECO:0000256" key="5">
    <source>
        <dbReference type="ARBA" id="ARBA00023239"/>
    </source>
</evidence>
<organism evidence="8 9">
    <name type="scientific">Yersinia intermedia</name>
    <dbReference type="NCBI Taxonomy" id="631"/>
    <lineage>
        <taxon>Bacteria</taxon>
        <taxon>Pseudomonadati</taxon>
        <taxon>Pseudomonadota</taxon>
        <taxon>Gammaproteobacteria</taxon>
        <taxon>Enterobacterales</taxon>
        <taxon>Yersiniaceae</taxon>
        <taxon>Yersinia</taxon>
    </lineage>
</organism>
<dbReference type="AlphaFoldDB" id="A0A0H5LZF1"/>
<evidence type="ECO:0000256" key="7">
    <source>
        <dbReference type="RuleBase" id="RU000382"/>
    </source>
</evidence>
<evidence type="ECO:0000313" key="8">
    <source>
        <dbReference type="EMBL" id="CRY56553.1"/>
    </source>
</evidence>